<dbReference type="EMBL" id="SDRB02012136">
    <property type="protein sequence ID" value="THF98839.1"/>
    <property type="molecule type" value="Genomic_DNA"/>
</dbReference>
<sequence>MSDSKLARKNSKFLVGPAKLNSRDRIEWKAGLDGYALLREFISLPFVGSFKASDSYYTNVWIYDFRPPRKGKKKKTGQKVMNDLLEQVPLLPITPREYMPKKVISHKDDKEGDEEIQHFLCDMIRVTEANEKKETKAMSEKGPSKTNQTNLHLEPLDEKEEDIQIWALTLFPSYFDVGVDAQGLWRIVKFRSYRASIKEGDPMLTYRVWEALVKYFASQMKSTFTISGFVKEIFTVGTLTLFPSYFDVEVDAQGLWRIVKFRNYWASIKVGSVVSRVELVIFSDWEQGRTCGARGEAAQAVRWGNSRLATVLYARAKGDTGMDAARTEVIVARADESAAHAG</sequence>
<evidence type="ECO:0000313" key="1">
    <source>
        <dbReference type="EMBL" id="THF98839.1"/>
    </source>
</evidence>
<accession>A0A4S4D8P0</accession>
<evidence type="ECO:0000313" key="2">
    <source>
        <dbReference type="Proteomes" id="UP000306102"/>
    </source>
</evidence>
<name>A0A4S4D8P0_CAMSN</name>
<gene>
    <name evidence="1" type="ORF">TEA_001771</name>
</gene>
<dbReference type="AlphaFoldDB" id="A0A4S4D8P0"/>
<keyword evidence="2" id="KW-1185">Reference proteome</keyword>
<proteinExistence type="predicted"/>
<comment type="caution">
    <text evidence="1">The sequence shown here is derived from an EMBL/GenBank/DDBJ whole genome shotgun (WGS) entry which is preliminary data.</text>
</comment>
<reference evidence="1 2" key="1">
    <citation type="journal article" date="2018" name="Proc. Natl. Acad. Sci. U.S.A.">
        <title>Draft genome sequence of Camellia sinensis var. sinensis provides insights into the evolution of the tea genome and tea quality.</title>
        <authorList>
            <person name="Wei C."/>
            <person name="Yang H."/>
            <person name="Wang S."/>
            <person name="Zhao J."/>
            <person name="Liu C."/>
            <person name="Gao L."/>
            <person name="Xia E."/>
            <person name="Lu Y."/>
            <person name="Tai Y."/>
            <person name="She G."/>
            <person name="Sun J."/>
            <person name="Cao H."/>
            <person name="Tong W."/>
            <person name="Gao Q."/>
            <person name="Li Y."/>
            <person name="Deng W."/>
            <person name="Jiang X."/>
            <person name="Wang W."/>
            <person name="Chen Q."/>
            <person name="Zhang S."/>
            <person name="Li H."/>
            <person name="Wu J."/>
            <person name="Wang P."/>
            <person name="Li P."/>
            <person name="Shi C."/>
            <person name="Zheng F."/>
            <person name="Jian J."/>
            <person name="Huang B."/>
            <person name="Shan D."/>
            <person name="Shi M."/>
            <person name="Fang C."/>
            <person name="Yue Y."/>
            <person name="Li F."/>
            <person name="Li D."/>
            <person name="Wei S."/>
            <person name="Han B."/>
            <person name="Jiang C."/>
            <person name="Yin Y."/>
            <person name="Xia T."/>
            <person name="Zhang Z."/>
            <person name="Bennetzen J.L."/>
            <person name="Zhao S."/>
            <person name="Wan X."/>
        </authorList>
    </citation>
    <scope>NUCLEOTIDE SEQUENCE [LARGE SCALE GENOMIC DNA]</scope>
    <source>
        <strain evidence="2">cv. Shuchazao</strain>
        <tissue evidence="1">Leaf</tissue>
    </source>
</reference>
<dbReference type="Proteomes" id="UP000306102">
    <property type="component" value="Unassembled WGS sequence"/>
</dbReference>
<protein>
    <submittedName>
        <fullName evidence="1">Uncharacterized protein</fullName>
    </submittedName>
</protein>
<organism evidence="1 2">
    <name type="scientific">Camellia sinensis var. sinensis</name>
    <name type="common">China tea</name>
    <dbReference type="NCBI Taxonomy" id="542762"/>
    <lineage>
        <taxon>Eukaryota</taxon>
        <taxon>Viridiplantae</taxon>
        <taxon>Streptophyta</taxon>
        <taxon>Embryophyta</taxon>
        <taxon>Tracheophyta</taxon>
        <taxon>Spermatophyta</taxon>
        <taxon>Magnoliopsida</taxon>
        <taxon>eudicotyledons</taxon>
        <taxon>Gunneridae</taxon>
        <taxon>Pentapetalae</taxon>
        <taxon>asterids</taxon>
        <taxon>Ericales</taxon>
        <taxon>Theaceae</taxon>
        <taxon>Camellia</taxon>
    </lineage>
</organism>
<dbReference type="STRING" id="542762.A0A4S4D8P0"/>